<feature type="domain" description="T-SNARE coiled-coil homology" evidence="2">
    <location>
        <begin position="273"/>
        <end position="335"/>
    </location>
</feature>
<dbReference type="Proteomes" id="UP001377567">
    <property type="component" value="Unassembled WGS sequence"/>
</dbReference>
<name>A0AAV5RYK3_MAUHU</name>
<dbReference type="PANTHER" id="PTHR19305">
    <property type="entry name" value="SYNAPTOSOMAL ASSOCIATED PROTEIN"/>
    <property type="match status" value="1"/>
</dbReference>
<dbReference type="AlphaFoldDB" id="A0AAV5RYK3"/>
<dbReference type="PANTHER" id="PTHR19305:SF9">
    <property type="entry name" value="SYNAPTOSOMAL-ASSOCIATED PROTEIN 29"/>
    <property type="match status" value="1"/>
</dbReference>
<dbReference type="GO" id="GO:0006906">
    <property type="term" value="P:vesicle fusion"/>
    <property type="evidence" value="ECO:0007669"/>
    <property type="project" value="TreeGrafter"/>
</dbReference>
<evidence type="ECO:0000313" key="3">
    <source>
        <dbReference type="EMBL" id="GMM56476.1"/>
    </source>
</evidence>
<proteinExistence type="inferred from homology"/>
<dbReference type="Gene3D" id="1.20.5.110">
    <property type="match status" value="2"/>
</dbReference>
<dbReference type="GO" id="GO:0005886">
    <property type="term" value="C:plasma membrane"/>
    <property type="evidence" value="ECO:0007669"/>
    <property type="project" value="TreeGrafter"/>
</dbReference>
<evidence type="ECO:0000256" key="1">
    <source>
        <dbReference type="ARBA" id="ARBA00009480"/>
    </source>
</evidence>
<dbReference type="PROSITE" id="PS50192">
    <property type="entry name" value="T_SNARE"/>
    <property type="match status" value="1"/>
</dbReference>
<keyword evidence="4" id="KW-1185">Reference proteome</keyword>
<dbReference type="GO" id="GO:0005484">
    <property type="term" value="F:SNAP receptor activity"/>
    <property type="evidence" value="ECO:0007669"/>
    <property type="project" value="TreeGrafter"/>
</dbReference>
<gene>
    <name evidence="3" type="ORF">DAKH74_030920</name>
</gene>
<sequence length="336" mass="38708">MALRHKIQISKKPIRKSIRINKSFASQETRKIGGKSRSSRIGKRISETHVQIHNNWKKFVLKRHLDRKGHLKSIPPRHSSSPPQRYVKQNTRLNEQYPRESFSNLQKDVNNRKVNEQFRNKENIHCELSPEADVIQTQYLNVTTDSLHSLQKSLAMAQQAESSGIRSLNMLKEQGKKMNMTEQKIHQINSYNKVAKDNIHYLASGCYPTPLESNSRDSVPKRSYSVEKRQRTSLNHSTALNRNFFVSEPCLNSALSRRQDDFCEGTISTGECNTINDSIDRTFDGLSKVIGRLNWMAKRTSEELDCQLNRLSTTENTLDCVTGNVQSNIRKMYDIT</sequence>
<dbReference type="SUPFAM" id="SSF58038">
    <property type="entry name" value="SNARE fusion complex"/>
    <property type="match status" value="2"/>
</dbReference>
<dbReference type="EMBL" id="BTGD01000008">
    <property type="protein sequence ID" value="GMM56476.1"/>
    <property type="molecule type" value="Genomic_DNA"/>
</dbReference>
<evidence type="ECO:0000313" key="4">
    <source>
        <dbReference type="Proteomes" id="UP001377567"/>
    </source>
</evidence>
<dbReference type="GO" id="GO:0031201">
    <property type="term" value="C:SNARE complex"/>
    <property type="evidence" value="ECO:0007669"/>
    <property type="project" value="TreeGrafter"/>
</dbReference>
<comment type="caution">
    <text evidence="3">The sequence shown here is derived from an EMBL/GenBank/DDBJ whole genome shotgun (WGS) entry which is preliminary data.</text>
</comment>
<organism evidence="3 4">
    <name type="scientific">Maudiozyma humilis</name>
    <name type="common">Sour dough yeast</name>
    <name type="synonym">Kazachstania humilis</name>
    <dbReference type="NCBI Taxonomy" id="51915"/>
    <lineage>
        <taxon>Eukaryota</taxon>
        <taxon>Fungi</taxon>
        <taxon>Dikarya</taxon>
        <taxon>Ascomycota</taxon>
        <taxon>Saccharomycotina</taxon>
        <taxon>Saccharomycetes</taxon>
        <taxon>Saccharomycetales</taxon>
        <taxon>Saccharomycetaceae</taxon>
        <taxon>Maudiozyma</taxon>
    </lineage>
</organism>
<evidence type="ECO:0000259" key="2">
    <source>
        <dbReference type="PROSITE" id="PS50192"/>
    </source>
</evidence>
<dbReference type="InterPro" id="IPR000727">
    <property type="entry name" value="T_SNARE_dom"/>
</dbReference>
<dbReference type="GO" id="GO:0006887">
    <property type="term" value="P:exocytosis"/>
    <property type="evidence" value="ECO:0007669"/>
    <property type="project" value="TreeGrafter"/>
</dbReference>
<protein>
    <recommendedName>
        <fullName evidence="2">t-SNARE coiled-coil homology domain-containing protein</fullName>
    </recommendedName>
</protein>
<comment type="similarity">
    <text evidence="1">Belongs to the SNAP-25 family.</text>
</comment>
<reference evidence="3 4" key="1">
    <citation type="journal article" date="2023" name="Elife">
        <title>Identification of key yeast species and microbe-microbe interactions impacting larval growth of Drosophila in the wild.</title>
        <authorList>
            <person name="Mure A."/>
            <person name="Sugiura Y."/>
            <person name="Maeda R."/>
            <person name="Honda K."/>
            <person name="Sakurai N."/>
            <person name="Takahashi Y."/>
            <person name="Watada M."/>
            <person name="Katoh T."/>
            <person name="Gotoh A."/>
            <person name="Gotoh Y."/>
            <person name="Taniguchi I."/>
            <person name="Nakamura K."/>
            <person name="Hayashi T."/>
            <person name="Katayama T."/>
            <person name="Uemura T."/>
            <person name="Hattori Y."/>
        </authorList>
    </citation>
    <scope>NUCLEOTIDE SEQUENCE [LARGE SCALE GENOMIC DNA]</scope>
    <source>
        <strain evidence="3 4">KH-74</strain>
    </source>
</reference>
<accession>A0AAV5RYK3</accession>
<dbReference type="GO" id="GO:0019905">
    <property type="term" value="F:syntaxin binding"/>
    <property type="evidence" value="ECO:0007669"/>
    <property type="project" value="TreeGrafter"/>
</dbReference>